<proteinExistence type="predicted"/>
<dbReference type="Pfam" id="PF03752">
    <property type="entry name" value="ALF"/>
    <property type="match status" value="1"/>
</dbReference>
<keyword evidence="2" id="KW-1185">Reference proteome</keyword>
<dbReference type="InterPro" id="IPR005506">
    <property type="entry name" value="DUF312_ALF"/>
</dbReference>
<dbReference type="EMBL" id="JACJIJ010000002">
    <property type="protein sequence ID" value="MBA9058001.1"/>
    <property type="molecule type" value="Genomic_DNA"/>
</dbReference>
<sequence length="51" mass="5230">MSDDMRLAVFPVLAGPATGAALRAAAEKALDDGTPEAPRAFLEHGRHEAGA</sequence>
<dbReference type="Proteomes" id="UP000577386">
    <property type="component" value="Unassembled WGS sequence"/>
</dbReference>
<reference evidence="1 2" key="1">
    <citation type="submission" date="2020-08" db="EMBL/GenBank/DDBJ databases">
        <title>Sequencing the genomes of 1000 actinobacteria strains.</title>
        <authorList>
            <person name="Klenk H.-P."/>
        </authorList>
    </citation>
    <scope>NUCLEOTIDE SEQUENCE [LARGE SCALE GENOMIC DNA]</scope>
    <source>
        <strain evidence="1 2">DSM 41827</strain>
    </source>
</reference>
<evidence type="ECO:0000313" key="1">
    <source>
        <dbReference type="EMBL" id="MBA9058001.1"/>
    </source>
</evidence>
<dbReference type="AlphaFoldDB" id="A0A7W3NWG1"/>
<accession>A0A7W3NWG1</accession>
<protein>
    <submittedName>
        <fullName evidence="1">Uncharacterized protein</fullName>
    </submittedName>
</protein>
<dbReference type="RefSeq" id="WP_162134770.1">
    <property type="nucleotide sequence ID" value="NZ_BAAAHW010000025.1"/>
</dbReference>
<dbReference type="GeneID" id="93978448"/>
<evidence type="ECO:0000313" key="2">
    <source>
        <dbReference type="Proteomes" id="UP000577386"/>
    </source>
</evidence>
<name>A0A7W3NWG1_STRMR</name>
<organism evidence="1 2">
    <name type="scientific">Streptomyces murinus</name>
    <dbReference type="NCBI Taxonomy" id="33900"/>
    <lineage>
        <taxon>Bacteria</taxon>
        <taxon>Bacillati</taxon>
        <taxon>Actinomycetota</taxon>
        <taxon>Actinomycetes</taxon>
        <taxon>Kitasatosporales</taxon>
        <taxon>Streptomycetaceae</taxon>
        <taxon>Streptomyces</taxon>
    </lineage>
</organism>
<comment type="caution">
    <text evidence="1">The sequence shown here is derived from an EMBL/GenBank/DDBJ whole genome shotgun (WGS) entry which is preliminary data.</text>
</comment>
<gene>
    <name evidence="1" type="ORF">HDA42_007179</name>
</gene>